<dbReference type="SUPFAM" id="SSF55729">
    <property type="entry name" value="Acyl-CoA N-acyltransferases (Nat)"/>
    <property type="match status" value="1"/>
</dbReference>
<dbReference type="EMBL" id="WIXI01000044">
    <property type="protein sequence ID" value="MQY47111.1"/>
    <property type="molecule type" value="Genomic_DNA"/>
</dbReference>
<reference evidence="2 3" key="1">
    <citation type="submission" date="2019-11" db="EMBL/GenBank/DDBJ databases">
        <title>Genome analysis of Rhizobacterium cereale a novel genus and species isolated from maize roots in North Spain.</title>
        <authorList>
            <person name="Menendez E."/>
            <person name="Flores-Felix J.D."/>
            <person name="Ramirez-Bahena M.-H."/>
            <person name="Igual J.M."/>
            <person name="Garcia-Fraile P."/>
            <person name="Peix A."/>
            <person name="Velazquez E."/>
        </authorList>
    </citation>
    <scope>NUCLEOTIDE SEQUENCE [LARGE SCALE GENOMIC DNA]</scope>
    <source>
        <strain evidence="2 3">RZME27</strain>
    </source>
</reference>
<gene>
    <name evidence="2" type="ORF">GAO09_13815</name>
</gene>
<dbReference type="InterPro" id="IPR000182">
    <property type="entry name" value="GNAT_dom"/>
</dbReference>
<comment type="caution">
    <text evidence="2">The sequence shown here is derived from an EMBL/GenBank/DDBJ whole genome shotgun (WGS) entry which is preliminary data.</text>
</comment>
<dbReference type="Gene3D" id="3.40.630.30">
    <property type="match status" value="1"/>
</dbReference>
<dbReference type="InterPro" id="IPR051531">
    <property type="entry name" value="N-acetyltransferase"/>
</dbReference>
<evidence type="ECO:0000259" key="1">
    <source>
        <dbReference type="PROSITE" id="PS51186"/>
    </source>
</evidence>
<organism evidence="2 3">
    <name type="scientific">Endobacterium cereale</name>
    <dbReference type="NCBI Taxonomy" id="2663029"/>
    <lineage>
        <taxon>Bacteria</taxon>
        <taxon>Pseudomonadati</taxon>
        <taxon>Pseudomonadota</taxon>
        <taxon>Alphaproteobacteria</taxon>
        <taxon>Hyphomicrobiales</taxon>
        <taxon>Rhizobiaceae</taxon>
        <taxon>Endobacterium</taxon>
    </lineage>
</organism>
<feature type="domain" description="N-acetyltransferase" evidence="1">
    <location>
        <begin position="10"/>
        <end position="176"/>
    </location>
</feature>
<name>A0A6A8AED5_9HYPH</name>
<dbReference type="AlphaFoldDB" id="A0A6A8AED5"/>
<dbReference type="PANTHER" id="PTHR43792:SF1">
    <property type="entry name" value="N-ACETYLTRANSFERASE DOMAIN-CONTAINING PROTEIN"/>
    <property type="match status" value="1"/>
</dbReference>
<dbReference type="GO" id="GO:0016747">
    <property type="term" value="F:acyltransferase activity, transferring groups other than amino-acyl groups"/>
    <property type="evidence" value="ECO:0007669"/>
    <property type="project" value="InterPro"/>
</dbReference>
<protein>
    <submittedName>
        <fullName evidence="2">GNAT family N-acetyltransferase</fullName>
    </submittedName>
</protein>
<dbReference type="Proteomes" id="UP000435138">
    <property type="component" value="Unassembled WGS sequence"/>
</dbReference>
<keyword evidence="2" id="KW-0808">Transferase</keyword>
<keyword evidence="3" id="KW-1185">Reference proteome</keyword>
<dbReference type="RefSeq" id="WP_153354605.1">
    <property type="nucleotide sequence ID" value="NZ_JAYKOO010000001.1"/>
</dbReference>
<evidence type="ECO:0000313" key="3">
    <source>
        <dbReference type="Proteomes" id="UP000435138"/>
    </source>
</evidence>
<sequence length="199" mass="22915">MMLRYETDRLIVRRPNVADLGDYLAFRNHPQNLSMQPADPATPDRASALLARQAEMPVGVENIWVMLAVELKGEHRMIGEVGVFLFDKTASLGNLGWIIHADFQQRGYAHEAVQTLFHYVFDVEGLRRVTGNCPTYNDASFRLMEKLGMRREAHMRQSRQWKGDWFDEYAYALLRDEWQSPEKPLVVNAFDGGQAQNND</sequence>
<dbReference type="PROSITE" id="PS51186">
    <property type="entry name" value="GNAT"/>
    <property type="match status" value="1"/>
</dbReference>
<dbReference type="PANTHER" id="PTHR43792">
    <property type="entry name" value="GNAT FAMILY, PUTATIVE (AFU_ORTHOLOGUE AFUA_3G00765)-RELATED-RELATED"/>
    <property type="match status" value="1"/>
</dbReference>
<dbReference type="Pfam" id="PF13302">
    <property type="entry name" value="Acetyltransf_3"/>
    <property type="match status" value="1"/>
</dbReference>
<evidence type="ECO:0000313" key="2">
    <source>
        <dbReference type="EMBL" id="MQY47111.1"/>
    </source>
</evidence>
<accession>A0A6A8AED5</accession>
<dbReference type="InterPro" id="IPR016181">
    <property type="entry name" value="Acyl_CoA_acyltransferase"/>
</dbReference>
<proteinExistence type="predicted"/>